<dbReference type="KEGG" id="samy:DB32_004287"/>
<evidence type="ECO:0000313" key="3">
    <source>
        <dbReference type="Proteomes" id="UP000034883"/>
    </source>
</evidence>
<feature type="region of interest" description="Disordered" evidence="1">
    <location>
        <begin position="1"/>
        <end position="33"/>
    </location>
</feature>
<accession>A0A0F6YJB4</accession>
<dbReference type="STRING" id="927083.DB32_004287"/>
<evidence type="ECO:0000313" key="2">
    <source>
        <dbReference type="EMBL" id="AKF07138.1"/>
    </source>
</evidence>
<dbReference type="InterPro" id="IPR014784">
    <property type="entry name" value="Cu2_ascorb_mOase-like_C"/>
</dbReference>
<dbReference type="AlphaFoldDB" id="A0A0F6YJB4"/>
<name>A0A0F6YJB4_9BACT</name>
<dbReference type="Gene3D" id="2.60.120.230">
    <property type="match status" value="1"/>
</dbReference>
<reference evidence="2 3" key="1">
    <citation type="submission" date="2015-03" db="EMBL/GenBank/DDBJ databases">
        <title>Genome assembly of Sandaracinus amylolyticus DSM 53668.</title>
        <authorList>
            <person name="Sharma G."/>
            <person name="Subramanian S."/>
        </authorList>
    </citation>
    <scope>NUCLEOTIDE SEQUENCE [LARGE SCALE GENOMIC DNA]</scope>
    <source>
        <strain evidence="2 3">DSM 53668</strain>
    </source>
</reference>
<sequence>MGAVLGGCDEAGEAPGDASAQGDAGAMHDAGPRPPYVGEHTFPAIELEAYGEVLSLCQSWTLNNPTELWVHAVEMSAGPGWHHSNWMYVPEPAYDGGDGTWRCSERSFNEVAASARGGGVFFAQSTQSTAETQQFPAGAAYRIPPWSRIVGSVHVINPTPDALSSALTFRITTIEPGEVTTRLRPLAIDNRGIELAPRSETSVRTECNLRQAHRRELDFSVHYVLPHYHGYADGMRIEIFGGPRDGEVVFETMGGIGNALGALLDPPVDLAGAEGLRTICGYRNEGTETITWGPLASDEMCTMLAYTDADRQFGALADDIVTRTPIEGGELQESRCAVIAIDDR</sequence>
<evidence type="ECO:0008006" key="4">
    <source>
        <dbReference type="Google" id="ProtNLM"/>
    </source>
</evidence>
<dbReference type="EMBL" id="CP011125">
    <property type="protein sequence ID" value="AKF07138.1"/>
    <property type="molecule type" value="Genomic_DNA"/>
</dbReference>
<gene>
    <name evidence="2" type="ORF">DB32_004287</name>
</gene>
<proteinExistence type="predicted"/>
<protein>
    <recommendedName>
        <fullName evidence="4">Copper type II ascorbate-dependent monooxygenase C-terminal domain-containing protein</fullName>
    </recommendedName>
</protein>
<organism evidence="2 3">
    <name type="scientific">Sandaracinus amylolyticus</name>
    <dbReference type="NCBI Taxonomy" id="927083"/>
    <lineage>
        <taxon>Bacteria</taxon>
        <taxon>Pseudomonadati</taxon>
        <taxon>Myxococcota</taxon>
        <taxon>Polyangia</taxon>
        <taxon>Polyangiales</taxon>
        <taxon>Sandaracinaceae</taxon>
        <taxon>Sandaracinus</taxon>
    </lineage>
</organism>
<keyword evidence="3" id="KW-1185">Reference proteome</keyword>
<dbReference type="Proteomes" id="UP000034883">
    <property type="component" value="Chromosome"/>
</dbReference>
<evidence type="ECO:0000256" key="1">
    <source>
        <dbReference type="SAM" id="MobiDB-lite"/>
    </source>
</evidence>
<dbReference type="GO" id="GO:0016715">
    <property type="term" value="F:oxidoreductase activity, acting on paired donors, with incorporation or reduction of molecular oxygen, reduced ascorbate as one donor, and incorporation of one atom of oxygen"/>
    <property type="evidence" value="ECO:0007669"/>
    <property type="project" value="InterPro"/>
</dbReference>